<evidence type="ECO:0000313" key="3">
    <source>
        <dbReference type="EMBL" id="AET37862.1"/>
    </source>
</evidence>
<dbReference type="PANTHER" id="PTHR28093">
    <property type="entry name" value="MORPHOGENESIS-RELATED PROTEIN MSB1"/>
    <property type="match status" value="1"/>
</dbReference>
<name>G8JPL3_ERECY</name>
<feature type="region of interest" description="Disordered" evidence="1">
    <location>
        <begin position="863"/>
        <end position="883"/>
    </location>
</feature>
<feature type="compositionally biased region" description="Basic and acidic residues" evidence="1">
    <location>
        <begin position="948"/>
        <end position="964"/>
    </location>
</feature>
<dbReference type="InterPro" id="IPR037508">
    <property type="entry name" value="Msb1/Mug8"/>
</dbReference>
<accession>G8JPL3</accession>
<feature type="region of interest" description="Disordered" evidence="1">
    <location>
        <begin position="940"/>
        <end position="966"/>
    </location>
</feature>
<dbReference type="GeneID" id="11470505"/>
<evidence type="ECO:0000256" key="1">
    <source>
        <dbReference type="SAM" id="MobiDB-lite"/>
    </source>
</evidence>
<proteinExistence type="predicted"/>
<reference evidence="4" key="1">
    <citation type="journal article" date="2012" name="G3 (Bethesda)">
        <title>Pichia sorbitophila, an interspecies yeast hybrid reveals early steps of genome resolution following polyploidization.</title>
        <authorList>
            <person name="Leh Louis V."/>
            <person name="Despons L."/>
            <person name="Friedrich A."/>
            <person name="Martin T."/>
            <person name="Durrens P."/>
            <person name="Casaregola S."/>
            <person name="Neuveglise C."/>
            <person name="Fairhead C."/>
            <person name="Marck C."/>
            <person name="Cruz J.A."/>
            <person name="Straub M.L."/>
            <person name="Kugler V."/>
            <person name="Sacerdot C."/>
            <person name="Uzunov Z."/>
            <person name="Thierry A."/>
            <person name="Weiss S."/>
            <person name="Bleykasten C."/>
            <person name="De Montigny J."/>
            <person name="Jacques N."/>
            <person name="Jung P."/>
            <person name="Lemaire M."/>
            <person name="Mallet S."/>
            <person name="Morel G."/>
            <person name="Richard G.F."/>
            <person name="Sarkar A."/>
            <person name="Savel G."/>
            <person name="Schacherer J."/>
            <person name="Seret M.L."/>
            <person name="Talla E."/>
            <person name="Samson G."/>
            <person name="Jubin C."/>
            <person name="Poulain J."/>
            <person name="Vacherie B."/>
            <person name="Barbe V."/>
            <person name="Pelletier E."/>
            <person name="Sherman D.J."/>
            <person name="Westhof E."/>
            <person name="Weissenbach J."/>
            <person name="Baret P.V."/>
            <person name="Wincker P."/>
            <person name="Gaillardin C."/>
            <person name="Dujon B."/>
            <person name="Souciet J.L."/>
        </authorList>
    </citation>
    <scope>NUCLEOTIDE SEQUENCE [LARGE SCALE GENOMIC DNA]</scope>
    <source>
        <strain evidence="4">CBS 270.75 / DBVPG 7215 / KCTC 17166 / NRRL Y-17582</strain>
    </source>
</reference>
<feature type="compositionally biased region" description="Polar residues" evidence="1">
    <location>
        <begin position="1070"/>
        <end position="1081"/>
    </location>
</feature>
<feature type="region of interest" description="Disordered" evidence="1">
    <location>
        <begin position="1003"/>
        <end position="1081"/>
    </location>
</feature>
<dbReference type="InterPro" id="IPR012965">
    <property type="entry name" value="Msb1/Mug8_dom"/>
</dbReference>
<feature type="region of interest" description="Disordered" evidence="1">
    <location>
        <begin position="1"/>
        <end position="92"/>
    </location>
</feature>
<dbReference type="STRING" id="931890.G8JPL3"/>
<feature type="compositionally biased region" description="Basic and acidic residues" evidence="1">
    <location>
        <begin position="17"/>
        <end position="30"/>
    </location>
</feature>
<protein>
    <recommendedName>
        <fullName evidence="2">Meiotically up-regulated protein Msb1/Mug8 domain-containing protein</fullName>
    </recommendedName>
</protein>
<organism evidence="3 4">
    <name type="scientific">Eremothecium cymbalariae (strain CBS 270.75 / DBVPG 7215 / KCTC 17166 / NRRL Y-17582)</name>
    <name type="common">Yeast</name>
    <dbReference type="NCBI Taxonomy" id="931890"/>
    <lineage>
        <taxon>Eukaryota</taxon>
        <taxon>Fungi</taxon>
        <taxon>Dikarya</taxon>
        <taxon>Ascomycota</taxon>
        <taxon>Saccharomycotina</taxon>
        <taxon>Saccharomycetes</taxon>
        <taxon>Saccharomycetales</taxon>
        <taxon>Saccharomycetaceae</taxon>
        <taxon>Eremothecium</taxon>
    </lineage>
</organism>
<dbReference type="OrthoDB" id="3362494at2759"/>
<dbReference type="InParanoid" id="G8JPL3"/>
<feature type="compositionally biased region" description="Polar residues" evidence="1">
    <location>
        <begin position="744"/>
        <end position="766"/>
    </location>
</feature>
<gene>
    <name evidence="3" type="ordered locus">Ecym_2109</name>
</gene>
<dbReference type="EMBL" id="CP002498">
    <property type="protein sequence ID" value="AET37862.1"/>
    <property type="molecule type" value="Genomic_DNA"/>
</dbReference>
<dbReference type="OMA" id="WIESCKQ"/>
<dbReference type="Pfam" id="PF08101">
    <property type="entry name" value="Msb1-Mug8_dom"/>
    <property type="match status" value="1"/>
</dbReference>
<feature type="region of interest" description="Disordered" evidence="1">
    <location>
        <begin position="625"/>
        <end position="657"/>
    </location>
</feature>
<sequence>MFRALRRKINHGKHSSKNGDGKGNDDEKRYQFSSNGGNYSGGNYNSGNYNSGTEGPQTNIPVVVKQPKQKRVVRNGASGKPQEKPSWEPGAVPLPQRIAQKELYTAADIHSELIKMDVTQRLVGRYYVYNVSVFRGPGDCRDLRDPNFNIFQRKGAINPISSRYVIYHLATYFKERLNSQLAKNNCNNTDLIRSAMEIFKPNLSHYSHSETKETKRILASFFPWDGCSLAGKWLQLEIEKHFGSSWNKLILALRIMWSELPQGIVPWESFSSFKRLEQKYYFPVTAFYNFIPQVLPSRDFTCIAYSFLEILVTIIGKTDLVVEKTTQMDLVFTAGQVCFTKSNAIDEYMDSDSGESFDVLTLNKIYYARGSALYHLFVSYLRSLVDKGKIKDFYLIDNFNVEQYPPAPYTPMTQRALTLTVPKFLVDDEMRNDFNHLIKLVSKASSRIYSSHHAFSKLENSFLDKFEENPLKVIESLFSKSSKRYLYKLDKQFSTNYFKTLNEKQHLNRALQELDPNNQYAVATWIESCKQHGFSEFLSMLEDNMGGDGTLVLGHPFLNSLTEGLQKEEEEEVYPVKLSKMGVSEWFISSWKYEMFLGKIHNTLVIKLTKRVGDCDWIVISTDERMASSGPSPPLSQSDSRRSELRELSHVKPNKQQLLKQCNNMRHSISEISLSRVRPPPLNLLGEHSSSPLMEDDAPTPAQKRLSCGSSAVNTIKAISRRSTASTTDATNHEDTQSVEHAQKSNGTTGTSDAMDSTTIGNSSNISHERARPPQVDSIMLATQPMQIGQNYDELYTPTGGAYVVPRPSIPMKTQNPSINSLSRSVGDHEISIITEESETDAEESAPNDTTLGLSYAERSHAFSSTTNTSSSSGELVPNEDSVEVSKKNIAKPIDFTARELYGQVKLVSDMDKQFSQESNGLKSPVNDIKFSQDKNAHSIYKNNNNHENNESKTPDNIVKESATKTDSVNRNTIIVYPQHGNQTENASGNTNEMVSLDKTIPIHKNGNESRPVTIQDKGGDIPTNLSSSPTGSRTSSKDSIVTEEFEFINNSESKSRSHSRLLDKKLPDTPTSPSISRSGYTNDFLDDFIDGYDERSNPDRITTQEITVKNTAEDTLFEKVKNYYEQAAIDKANKVYASAISNTRRGTSSTRYGVMPAGATAASDSPRHTAEGLDFGKTPCSYTPSVKSFDQAFNARETSATNSFNSSIVLKDDTGIFNSDEEDDFHKNSDYDVNRVSKFKSALLKTKRSIRGLNGYKA</sequence>
<feature type="compositionally biased region" description="Low complexity" evidence="1">
    <location>
        <begin position="864"/>
        <end position="873"/>
    </location>
</feature>
<evidence type="ECO:0000313" key="4">
    <source>
        <dbReference type="Proteomes" id="UP000006790"/>
    </source>
</evidence>
<dbReference type="Proteomes" id="UP000006790">
    <property type="component" value="Chromosome 2"/>
</dbReference>
<dbReference type="RefSeq" id="XP_003644679.1">
    <property type="nucleotide sequence ID" value="XM_003644631.1"/>
</dbReference>
<feature type="domain" description="Meiotically up-regulated protein Msb1/Mug8" evidence="2">
    <location>
        <begin position="187"/>
        <end position="622"/>
    </location>
</feature>
<dbReference type="eggNOG" id="ENOG502QZ1C">
    <property type="taxonomic scope" value="Eukaryota"/>
</dbReference>
<feature type="compositionally biased region" description="Low complexity" evidence="1">
    <location>
        <begin position="33"/>
        <end position="52"/>
    </location>
</feature>
<dbReference type="PANTHER" id="PTHR28093:SF1">
    <property type="entry name" value="MORPHOGENESIS-RELATED PROTEIN MSB1"/>
    <property type="match status" value="1"/>
</dbReference>
<evidence type="ECO:0000259" key="2">
    <source>
        <dbReference type="Pfam" id="PF08101"/>
    </source>
</evidence>
<dbReference type="KEGG" id="erc:Ecym_2109"/>
<dbReference type="HOGENOM" id="CLU_270005_0_0_1"/>
<feature type="compositionally biased region" description="Low complexity" evidence="1">
    <location>
        <begin position="1027"/>
        <end position="1040"/>
    </location>
</feature>
<keyword evidence="4" id="KW-1185">Reference proteome</keyword>
<feature type="compositionally biased region" description="Basic and acidic residues" evidence="1">
    <location>
        <begin position="639"/>
        <end position="650"/>
    </location>
</feature>
<feature type="region of interest" description="Disordered" evidence="1">
    <location>
        <begin position="670"/>
        <end position="772"/>
    </location>
</feature>
<feature type="compositionally biased region" description="Low complexity" evidence="1">
    <location>
        <begin position="721"/>
        <end position="730"/>
    </location>
</feature>
<feature type="compositionally biased region" description="Basic and acidic residues" evidence="1">
    <location>
        <begin position="731"/>
        <end position="743"/>
    </location>
</feature>
<feature type="compositionally biased region" description="Basic residues" evidence="1">
    <location>
        <begin position="1"/>
        <end position="16"/>
    </location>
</feature>
<dbReference type="AlphaFoldDB" id="G8JPL3"/>